<feature type="domain" description="Radical SAM core" evidence="8">
    <location>
        <begin position="14"/>
        <end position="207"/>
    </location>
</feature>
<dbReference type="GeneID" id="77134252"/>
<keyword evidence="5" id="KW-0479">Metal-binding</keyword>
<dbReference type="CDD" id="cd01335">
    <property type="entry name" value="Radical_SAM"/>
    <property type="match status" value="1"/>
</dbReference>
<dbReference type="PROSITE" id="PS51918">
    <property type="entry name" value="RADICAL_SAM"/>
    <property type="match status" value="1"/>
</dbReference>
<dbReference type="SUPFAM" id="SSF102114">
    <property type="entry name" value="Radical SAM enzymes"/>
    <property type="match status" value="1"/>
</dbReference>
<dbReference type="PANTHER" id="PTHR30352">
    <property type="entry name" value="PYRUVATE FORMATE-LYASE-ACTIVATING ENZYME"/>
    <property type="match status" value="1"/>
</dbReference>
<evidence type="ECO:0000256" key="2">
    <source>
        <dbReference type="ARBA" id="ARBA00022485"/>
    </source>
</evidence>
<dbReference type="GO" id="GO:0006006">
    <property type="term" value="P:glucose metabolic process"/>
    <property type="evidence" value="ECO:0007669"/>
    <property type="project" value="UniProtKB-KW"/>
</dbReference>
<dbReference type="PANTHER" id="PTHR30352:SF5">
    <property type="entry name" value="PYRUVATE FORMATE-LYASE 1-ACTIVATING ENZYME"/>
    <property type="match status" value="1"/>
</dbReference>
<evidence type="ECO:0000313" key="9">
    <source>
        <dbReference type="EMBL" id="EEO30720.1"/>
    </source>
</evidence>
<proteinExistence type="predicted"/>
<dbReference type="eggNOG" id="COG0535">
    <property type="taxonomic scope" value="Bacteria"/>
</dbReference>
<dbReference type="InterPro" id="IPR058240">
    <property type="entry name" value="rSAM_sf"/>
</dbReference>
<dbReference type="HOGENOM" id="CLU_1364481_0_0_4"/>
<dbReference type="InterPro" id="IPR013785">
    <property type="entry name" value="Aldolase_TIM"/>
</dbReference>
<dbReference type="Pfam" id="PF04055">
    <property type="entry name" value="Radical_SAM"/>
    <property type="match status" value="1"/>
</dbReference>
<sequence>MAEEKSQFEDTIGYTLHGSRYLNVTNRCGILRCAFCPKFNGAWSVKEYDMRLHHNPSVEELVEAAGNPADYKEIVFCGMGESTMRLDVMLEVGRKLKEKGAKLRLNTNGTGSMLNGRDIAAELVAVIPTLSVSLNAQDEETYDRHCRPKNAGTYAAVIDFIKSAKKAGGDVTVTAIDGLPGVDIAKCEAIANDLGVKFRRRVLDDLV</sequence>
<name>C3XBZ4_OXAFO</name>
<evidence type="ECO:0000256" key="6">
    <source>
        <dbReference type="ARBA" id="ARBA00023004"/>
    </source>
</evidence>
<keyword evidence="3" id="KW-0313">Glucose metabolism</keyword>
<dbReference type="InterPro" id="IPR034457">
    <property type="entry name" value="Organic_radical-activating"/>
</dbReference>
<gene>
    <name evidence="9" type="ORF">OFBG_01748</name>
</gene>
<dbReference type="STRING" id="847.BRW83_0342"/>
<keyword evidence="4" id="KW-0949">S-adenosyl-L-methionine</keyword>
<evidence type="ECO:0000256" key="4">
    <source>
        <dbReference type="ARBA" id="ARBA00022691"/>
    </source>
</evidence>
<dbReference type="NCBIfam" id="TIGR04038">
    <property type="entry name" value="tatD_link_rSAM"/>
    <property type="match status" value="1"/>
</dbReference>
<dbReference type="Gene3D" id="3.20.20.70">
    <property type="entry name" value="Aldolase class I"/>
    <property type="match status" value="1"/>
</dbReference>
<keyword evidence="2" id="KW-0004">4Fe-4S</keyword>
<dbReference type="InterPro" id="IPR007197">
    <property type="entry name" value="rSAM"/>
</dbReference>
<evidence type="ECO:0000256" key="1">
    <source>
        <dbReference type="ARBA" id="ARBA00001966"/>
    </source>
</evidence>
<accession>C3XBZ4</accession>
<organism evidence="9 10">
    <name type="scientific">Oxalobacter formigenes OXCC13</name>
    <dbReference type="NCBI Taxonomy" id="556269"/>
    <lineage>
        <taxon>Bacteria</taxon>
        <taxon>Pseudomonadati</taxon>
        <taxon>Pseudomonadota</taxon>
        <taxon>Betaproteobacteria</taxon>
        <taxon>Burkholderiales</taxon>
        <taxon>Oxalobacteraceae</taxon>
        <taxon>Oxalobacter</taxon>
    </lineage>
</organism>
<reference evidence="9 10" key="1">
    <citation type="submission" date="2009-02" db="EMBL/GenBank/DDBJ databases">
        <title>The Genome Sequence of Oxalobacter formigenes OXCC13.</title>
        <authorList>
            <consortium name="The Broad Institute Genome Sequencing Platform"/>
            <person name="Ward D."/>
            <person name="Young S.K."/>
            <person name="Kodira C.D."/>
            <person name="Zeng Q."/>
            <person name="Koehrsen M."/>
            <person name="Alvarado L."/>
            <person name="Berlin A."/>
            <person name="Borenstein D."/>
            <person name="Chen Z."/>
            <person name="Engels R."/>
            <person name="Freedman E."/>
            <person name="Gellesch M."/>
            <person name="Goldberg J."/>
            <person name="Griggs A."/>
            <person name="Gujja S."/>
            <person name="Heiman D."/>
            <person name="Hepburn T."/>
            <person name="Howarth C."/>
            <person name="Jen D."/>
            <person name="Larson L."/>
            <person name="Lewis B."/>
            <person name="Mehta T."/>
            <person name="Park D."/>
            <person name="Pearson M."/>
            <person name="Roberts A."/>
            <person name="Saif S."/>
            <person name="Shea T."/>
            <person name="Shenoy N."/>
            <person name="Sisk P."/>
            <person name="Stolte C."/>
            <person name="Sykes S."/>
            <person name="Walk T."/>
            <person name="White J."/>
            <person name="Yandava C."/>
            <person name="Allison M.J."/>
            <person name="Lander E."/>
            <person name="Nusbaum C."/>
            <person name="Galagan J."/>
            <person name="Birren B."/>
        </authorList>
    </citation>
    <scope>NUCLEOTIDE SEQUENCE [LARGE SCALE GENOMIC DNA]</scope>
    <source>
        <strain evidence="9 10">OXCC13</strain>
    </source>
</reference>
<evidence type="ECO:0000256" key="7">
    <source>
        <dbReference type="ARBA" id="ARBA00023014"/>
    </source>
</evidence>
<dbReference type="GO" id="GO:0051539">
    <property type="term" value="F:4 iron, 4 sulfur cluster binding"/>
    <property type="evidence" value="ECO:0007669"/>
    <property type="project" value="UniProtKB-KW"/>
</dbReference>
<evidence type="ECO:0000256" key="5">
    <source>
        <dbReference type="ARBA" id="ARBA00022723"/>
    </source>
</evidence>
<dbReference type="GO" id="GO:0003824">
    <property type="term" value="F:catalytic activity"/>
    <property type="evidence" value="ECO:0007669"/>
    <property type="project" value="InterPro"/>
</dbReference>
<dbReference type="Proteomes" id="UP000005089">
    <property type="component" value="Unassembled WGS sequence"/>
</dbReference>
<keyword evidence="3" id="KW-0119">Carbohydrate metabolism</keyword>
<dbReference type="GO" id="GO:0046872">
    <property type="term" value="F:metal ion binding"/>
    <property type="evidence" value="ECO:0007669"/>
    <property type="project" value="UniProtKB-KW"/>
</dbReference>
<dbReference type="RefSeq" id="WP_005882127.1">
    <property type="nucleotide sequence ID" value="NZ_CP019430.1"/>
</dbReference>
<dbReference type="AlphaFoldDB" id="C3XBZ4"/>
<evidence type="ECO:0000313" key="10">
    <source>
        <dbReference type="Proteomes" id="UP000005089"/>
    </source>
</evidence>
<comment type="cofactor">
    <cofactor evidence="1">
        <name>[4Fe-4S] cluster</name>
        <dbReference type="ChEBI" id="CHEBI:49883"/>
    </cofactor>
</comment>
<dbReference type="SFLD" id="SFLDS00029">
    <property type="entry name" value="Radical_SAM"/>
    <property type="match status" value="1"/>
</dbReference>
<dbReference type="SFLD" id="SFLDG01111">
    <property type="entry name" value="Uncharacterised_Radical_SAM_Su"/>
    <property type="match status" value="1"/>
</dbReference>
<dbReference type="EMBL" id="GG658170">
    <property type="protein sequence ID" value="EEO30720.1"/>
    <property type="molecule type" value="Genomic_DNA"/>
</dbReference>
<evidence type="ECO:0000259" key="8">
    <source>
        <dbReference type="PROSITE" id="PS51918"/>
    </source>
</evidence>
<keyword evidence="7" id="KW-0411">Iron-sulfur</keyword>
<evidence type="ECO:0000256" key="3">
    <source>
        <dbReference type="ARBA" id="ARBA00022526"/>
    </source>
</evidence>
<keyword evidence="6" id="KW-0408">Iron</keyword>
<keyword evidence="10" id="KW-1185">Reference proteome</keyword>
<dbReference type="InterPro" id="IPR023821">
    <property type="entry name" value="rSAM_TatD-assoc"/>
</dbReference>
<protein>
    <submittedName>
        <fullName evidence="9">Radical SAM domain protein</fullName>
    </submittedName>
</protein>
<dbReference type="OrthoDB" id="9810005at2"/>